<dbReference type="AlphaFoldDB" id="A0A133VHZ4"/>
<feature type="transmembrane region" description="Helical" evidence="1">
    <location>
        <begin position="141"/>
        <end position="157"/>
    </location>
</feature>
<dbReference type="Proteomes" id="UP000070263">
    <property type="component" value="Unassembled WGS sequence"/>
</dbReference>
<accession>A0A133VHZ4</accession>
<keyword evidence="3" id="KW-1185">Reference proteome</keyword>
<dbReference type="PANTHER" id="PTHR37308:SF1">
    <property type="entry name" value="POLYPRENYL-PHOSPHATE TRANSPORTER"/>
    <property type="match status" value="1"/>
</dbReference>
<feature type="transmembrane region" description="Helical" evidence="1">
    <location>
        <begin position="112"/>
        <end position="129"/>
    </location>
</feature>
<evidence type="ECO:0000313" key="2">
    <source>
        <dbReference type="EMBL" id="KXB06058.1"/>
    </source>
</evidence>
<evidence type="ECO:0000313" key="3">
    <source>
        <dbReference type="Proteomes" id="UP000070263"/>
    </source>
</evidence>
<feature type="transmembrane region" description="Helical" evidence="1">
    <location>
        <begin position="169"/>
        <end position="195"/>
    </location>
</feature>
<feature type="transmembrane region" description="Helical" evidence="1">
    <location>
        <begin position="207"/>
        <end position="228"/>
    </location>
</feature>
<dbReference type="InterPro" id="IPR007163">
    <property type="entry name" value="VCA0040-like"/>
</dbReference>
<proteinExistence type="predicted"/>
<keyword evidence="1" id="KW-0472">Membrane</keyword>
<feature type="transmembrane region" description="Helical" evidence="1">
    <location>
        <begin position="85"/>
        <end position="106"/>
    </location>
</feature>
<name>A0A133VHZ4_9EURY</name>
<gene>
    <name evidence="2" type="ORF">AKJ51_04260</name>
</gene>
<dbReference type="EMBL" id="LHYE01000059">
    <property type="protein sequence ID" value="KXB06058.1"/>
    <property type="molecule type" value="Genomic_DNA"/>
</dbReference>
<dbReference type="PANTHER" id="PTHR37308">
    <property type="entry name" value="INTEGRAL MEMBRANE PROTEIN"/>
    <property type="match status" value="1"/>
</dbReference>
<comment type="caution">
    <text evidence="2">The sequence shown here is derived from an EMBL/GenBank/DDBJ whole genome shotgun (WGS) entry which is preliminary data.</text>
</comment>
<evidence type="ECO:0000256" key="1">
    <source>
        <dbReference type="SAM" id="Phobius"/>
    </source>
</evidence>
<feature type="transmembrane region" description="Helical" evidence="1">
    <location>
        <begin position="21"/>
        <end position="42"/>
    </location>
</feature>
<keyword evidence="1" id="KW-0812">Transmembrane</keyword>
<sequence length="300" mass="33561">MNESRDDKDSPVITYFKGISMGLADLVPGVSGGTIALIMGIYERLISAIRSIDLKFLLYIFKGVLDKKYLKKAEKNFLSIDFKFLVPLASGIATAILGAFRLMMFLRKHYPAHINAFFFGLILVSAVLVYDRIKDRNFKTFLPGFLGFIFAFLYTGIEQVTSIHTLPIIFLSGFLAICAMILPGISGAFILIFLGQYDYMLSVLQSILQNWFIILVFLLGVVISLFSFSRLLSHMLNNYRSKTLFFLTGLMIGALRSPFTKIVKVPGILSTPSMLLGSILSGLAGVLLLVLLERKRRKPR</sequence>
<reference evidence="2 3" key="1">
    <citation type="journal article" date="2016" name="Sci. Rep.">
        <title>Metabolic traits of an uncultured archaeal lineage -MSBL1- from brine pools of the Red Sea.</title>
        <authorList>
            <person name="Mwirichia R."/>
            <person name="Alam I."/>
            <person name="Rashid M."/>
            <person name="Vinu M."/>
            <person name="Ba-Alawi W."/>
            <person name="Anthony Kamau A."/>
            <person name="Kamanda Ngugi D."/>
            <person name="Goker M."/>
            <person name="Klenk H.P."/>
            <person name="Bajic V."/>
            <person name="Stingl U."/>
        </authorList>
    </citation>
    <scope>NUCLEOTIDE SEQUENCE [LARGE SCALE GENOMIC DNA]</scope>
    <source>
        <strain evidence="2">SCGC-AAA382A20</strain>
    </source>
</reference>
<keyword evidence="1" id="KW-1133">Transmembrane helix</keyword>
<protein>
    <recommendedName>
        <fullName evidence="4">DUF368 domain-containing protein</fullName>
    </recommendedName>
</protein>
<feature type="transmembrane region" description="Helical" evidence="1">
    <location>
        <begin position="274"/>
        <end position="292"/>
    </location>
</feature>
<dbReference type="Pfam" id="PF04018">
    <property type="entry name" value="VCA0040-like"/>
    <property type="match status" value="1"/>
</dbReference>
<organism evidence="2 3">
    <name type="scientific">candidate division MSBL1 archaeon SCGC-AAA382A20</name>
    <dbReference type="NCBI Taxonomy" id="1698280"/>
    <lineage>
        <taxon>Archaea</taxon>
        <taxon>Methanobacteriati</taxon>
        <taxon>Methanobacteriota</taxon>
        <taxon>candidate division MSBL1</taxon>
    </lineage>
</organism>
<evidence type="ECO:0008006" key="4">
    <source>
        <dbReference type="Google" id="ProtNLM"/>
    </source>
</evidence>